<dbReference type="Proteomes" id="UP000596017">
    <property type="component" value="Segment"/>
</dbReference>
<sequence>MLFICIRVDMSYVVYFDCSDLDPFVLQQAKKYHQDVVGIGVTNDDMLCIEFEYYRTFEREQFLGELNAFKSTLFFDRYEVIS</sequence>
<name>A0A7T8EQY5_9CAUD</name>
<proteinExistence type="predicted"/>
<gene>
    <name evidence="1" type="ORF">vBKpnMM1_gp91</name>
</gene>
<protein>
    <submittedName>
        <fullName evidence="1">Uncharacterized protein</fullName>
    </submittedName>
</protein>
<dbReference type="EMBL" id="MW448170">
    <property type="protein sequence ID" value="QQO91490.1"/>
    <property type="molecule type" value="Genomic_DNA"/>
</dbReference>
<organism evidence="1">
    <name type="scientific">Klebsiella phage vB_KpnM_M1</name>
    <dbReference type="NCBI Taxonomy" id="2798806"/>
    <lineage>
        <taxon>Viruses</taxon>
        <taxon>Duplodnaviria</taxon>
        <taxon>Heunggongvirae</taxon>
        <taxon>Uroviricota</taxon>
        <taxon>Caudoviricetes</taxon>
        <taxon>Pantevenvirales</taxon>
        <taxon>Straboviridae</taxon>
        <taxon>Slopekvirus</taxon>
        <taxon>Klebsiella virus PMBT1</taxon>
    </lineage>
</organism>
<evidence type="ECO:0000313" key="1">
    <source>
        <dbReference type="EMBL" id="QQO91490.1"/>
    </source>
</evidence>
<reference evidence="1" key="1">
    <citation type="submission" date="2021-01" db="EMBL/GenBank/DDBJ databases">
        <authorList>
            <person name="Merabishvili M."/>
            <person name="Lood C."/>
            <person name="Wagemans J."/>
        </authorList>
    </citation>
    <scope>NUCLEOTIDE SEQUENCE</scope>
</reference>
<accession>A0A7T8EQY5</accession>